<feature type="transmembrane region" description="Helical" evidence="6">
    <location>
        <begin position="155"/>
        <end position="176"/>
    </location>
</feature>
<keyword evidence="2" id="KW-1003">Cell membrane</keyword>
<feature type="transmembrane region" description="Helical" evidence="6">
    <location>
        <begin position="526"/>
        <end position="544"/>
    </location>
</feature>
<organism evidence="8 9">
    <name type="scientific">Pseudobythopirellula maris</name>
    <dbReference type="NCBI Taxonomy" id="2527991"/>
    <lineage>
        <taxon>Bacteria</taxon>
        <taxon>Pseudomonadati</taxon>
        <taxon>Planctomycetota</taxon>
        <taxon>Planctomycetia</taxon>
        <taxon>Pirellulales</taxon>
        <taxon>Lacipirellulaceae</taxon>
        <taxon>Pseudobythopirellula</taxon>
    </lineage>
</organism>
<feature type="domain" description="Na+/H+ antiporter NhaC-like C-terminal" evidence="7">
    <location>
        <begin position="409"/>
        <end position="516"/>
    </location>
</feature>
<feature type="transmembrane region" description="Helical" evidence="6">
    <location>
        <begin position="501"/>
        <end position="520"/>
    </location>
</feature>
<dbReference type="AlphaFoldDB" id="A0A5C5ZWK6"/>
<name>A0A5C5ZWK6_9BACT</name>
<dbReference type="InterPro" id="IPR018461">
    <property type="entry name" value="Na/H_Antiport_NhaC-like_C"/>
</dbReference>
<comment type="caution">
    <text evidence="8">The sequence shown here is derived from an EMBL/GenBank/DDBJ whole genome shotgun (WGS) entry which is preliminary data.</text>
</comment>
<feature type="transmembrane region" description="Helical" evidence="6">
    <location>
        <begin position="308"/>
        <end position="326"/>
    </location>
</feature>
<feature type="transmembrane region" description="Helical" evidence="6">
    <location>
        <begin position="255"/>
        <end position="275"/>
    </location>
</feature>
<protein>
    <submittedName>
        <fullName evidence="8">Malate-2H(+)/Na(+)-lactate antiporter</fullName>
    </submittedName>
</protein>
<keyword evidence="4 6" id="KW-1133">Transmembrane helix</keyword>
<feature type="transmembrane region" description="Helical" evidence="6">
    <location>
        <begin position="405"/>
        <end position="426"/>
    </location>
</feature>
<dbReference type="GO" id="GO:0005886">
    <property type="term" value="C:plasma membrane"/>
    <property type="evidence" value="ECO:0007669"/>
    <property type="project" value="UniProtKB-SubCell"/>
</dbReference>
<keyword evidence="9" id="KW-1185">Reference proteome</keyword>
<comment type="subcellular location">
    <subcellularLocation>
        <location evidence="1">Cell membrane</location>
        <topology evidence="1">Multi-pass membrane protein</topology>
    </subcellularLocation>
</comment>
<evidence type="ECO:0000259" key="7">
    <source>
        <dbReference type="Pfam" id="PF03553"/>
    </source>
</evidence>
<feature type="transmembrane region" description="Helical" evidence="6">
    <location>
        <begin position="71"/>
        <end position="90"/>
    </location>
</feature>
<feature type="transmembrane region" description="Helical" evidence="6">
    <location>
        <begin position="433"/>
        <end position="452"/>
    </location>
</feature>
<dbReference type="EMBL" id="SJPQ01000001">
    <property type="protein sequence ID" value="TWT90653.1"/>
    <property type="molecule type" value="Genomic_DNA"/>
</dbReference>
<evidence type="ECO:0000313" key="9">
    <source>
        <dbReference type="Proteomes" id="UP000315440"/>
    </source>
</evidence>
<feature type="transmembrane region" description="Helical" evidence="6">
    <location>
        <begin position="6"/>
        <end position="23"/>
    </location>
</feature>
<dbReference type="OrthoDB" id="9762978at2"/>
<keyword evidence="5 6" id="KW-0472">Membrane</keyword>
<reference evidence="8 9" key="1">
    <citation type="submission" date="2019-02" db="EMBL/GenBank/DDBJ databases">
        <title>Deep-cultivation of Planctomycetes and their phenomic and genomic characterization uncovers novel biology.</title>
        <authorList>
            <person name="Wiegand S."/>
            <person name="Jogler M."/>
            <person name="Boedeker C."/>
            <person name="Pinto D."/>
            <person name="Vollmers J."/>
            <person name="Rivas-Marin E."/>
            <person name="Kohn T."/>
            <person name="Peeters S.H."/>
            <person name="Heuer A."/>
            <person name="Rast P."/>
            <person name="Oberbeckmann S."/>
            <person name="Bunk B."/>
            <person name="Jeske O."/>
            <person name="Meyerdierks A."/>
            <person name="Storesund J.E."/>
            <person name="Kallscheuer N."/>
            <person name="Luecker S."/>
            <person name="Lage O.M."/>
            <person name="Pohl T."/>
            <person name="Merkel B.J."/>
            <person name="Hornburger P."/>
            <person name="Mueller R.-W."/>
            <person name="Bruemmer F."/>
            <person name="Labrenz M."/>
            <person name="Spormann A.M."/>
            <person name="Op Den Camp H."/>
            <person name="Overmann J."/>
            <person name="Amann R."/>
            <person name="Jetten M.S.M."/>
            <person name="Mascher T."/>
            <person name="Medema M.H."/>
            <person name="Devos D.P."/>
            <person name="Kaster A.-K."/>
            <person name="Ovreas L."/>
            <person name="Rohde M."/>
            <person name="Galperin M.Y."/>
            <person name="Jogler C."/>
        </authorList>
    </citation>
    <scope>NUCLEOTIDE SEQUENCE [LARGE SCALE GENOMIC DNA]</scope>
    <source>
        <strain evidence="8 9">Mal64</strain>
    </source>
</reference>
<evidence type="ECO:0000256" key="5">
    <source>
        <dbReference type="ARBA" id="ARBA00023136"/>
    </source>
</evidence>
<dbReference type="RefSeq" id="WP_146397712.1">
    <property type="nucleotide sequence ID" value="NZ_SJPQ01000001.1"/>
</dbReference>
<evidence type="ECO:0000256" key="4">
    <source>
        <dbReference type="ARBA" id="ARBA00022989"/>
    </source>
</evidence>
<feature type="transmembrane region" description="Helical" evidence="6">
    <location>
        <begin position="110"/>
        <end position="134"/>
    </location>
</feature>
<dbReference type="PANTHER" id="PTHR43478">
    <property type="entry name" value="NA+/H+ ANTIPORTER-RELATED"/>
    <property type="match status" value="1"/>
</dbReference>
<feature type="domain" description="Na+/H+ antiporter NhaC-like C-terminal" evidence="7">
    <location>
        <begin position="161"/>
        <end position="362"/>
    </location>
</feature>
<dbReference type="Pfam" id="PF03553">
    <property type="entry name" value="Na_H_antiporter"/>
    <property type="match status" value="2"/>
</dbReference>
<feature type="transmembrane region" description="Helical" evidence="6">
    <location>
        <begin position="458"/>
        <end position="480"/>
    </location>
</feature>
<sequence length="549" mass="57645">MEAHPYGWLSLAPPVVAVLLAIVTRRVLLSLLVGIYAGALVTTGWEPLQAAYDLAETHLWPTFTQPDKLRLFAFTMTMGATIGLLHASGGMRGLVGLLTPLARGRRSGQLTGWAMGLVVFFDDYANTLLLGGALRPVFDRLKISREKLAYLVDSTAAPVAGVALISTWIAVEIAYVQDGLDNLPGGAGEGMNAFGLFAASIPYRFYVLQALAFVPLVAVMGRDFGPMLSAERRAAEEPELPTEGVDEFADTTNHWVYAAIPLAVLLTTIVGLLYATGRSNLAANGEAPSAEGWLHLRDVFGAADSGVALMYGSLAGLATAVLSVRLGRLMESDQVRAALVRGVLFVLPAVGILWFASSLSRLTSNKSVDGQPTITAYEYSDHRLYTGDYLQQTLLGSADTAEPGGAFAVLLPTVVFLLASVTAFCTGTSFGTMGLLIPMVIPLAFAVADPTAPGGDPLFLAALGGVLAGAIFGDHCSPISDTTILSSQASGCDHVAHVRTQLPYAMVTATVAVLLGTLPVGLGVPVWVLLPVQTATLVAVLYFVGKRVA</sequence>
<dbReference type="Proteomes" id="UP000315440">
    <property type="component" value="Unassembled WGS sequence"/>
</dbReference>
<dbReference type="PANTHER" id="PTHR43478:SF1">
    <property type="entry name" value="NA+_H+ ANTIPORTER NHAC-LIKE C-TERMINAL DOMAIN-CONTAINING PROTEIN"/>
    <property type="match status" value="1"/>
</dbReference>
<feature type="transmembrane region" description="Helical" evidence="6">
    <location>
        <begin position="338"/>
        <end position="356"/>
    </location>
</feature>
<evidence type="ECO:0000256" key="2">
    <source>
        <dbReference type="ARBA" id="ARBA00022475"/>
    </source>
</evidence>
<evidence type="ECO:0000256" key="3">
    <source>
        <dbReference type="ARBA" id="ARBA00022692"/>
    </source>
</evidence>
<evidence type="ECO:0000256" key="1">
    <source>
        <dbReference type="ARBA" id="ARBA00004651"/>
    </source>
</evidence>
<evidence type="ECO:0000313" key="8">
    <source>
        <dbReference type="EMBL" id="TWT90653.1"/>
    </source>
</evidence>
<evidence type="ECO:0000256" key="6">
    <source>
        <dbReference type="SAM" id="Phobius"/>
    </source>
</evidence>
<gene>
    <name evidence="8" type="primary">mleN</name>
    <name evidence="8" type="ORF">Mal64_10470</name>
</gene>
<accession>A0A5C5ZWK6</accession>
<proteinExistence type="predicted"/>
<keyword evidence="3 6" id="KW-0812">Transmembrane</keyword>